<dbReference type="GO" id="GO:0008408">
    <property type="term" value="F:3'-5' exonuclease activity"/>
    <property type="evidence" value="ECO:0007669"/>
    <property type="project" value="InterPro"/>
</dbReference>
<dbReference type="PANTHER" id="PTHR32294:SF0">
    <property type="entry name" value="DNA POLYMERASE III SUBUNIT ALPHA"/>
    <property type="match status" value="1"/>
</dbReference>
<organism evidence="2">
    <name type="scientific">marine sediment metagenome</name>
    <dbReference type="NCBI Taxonomy" id="412755"/>
    <lineage>
        <taxon>unclassified sequences</taxon>
        <taxon>metagenomes</taxon>
        <taxon>ecological metagenomes</taxon>
    </lineage>
</organism>
<dbReference type="Pfam" id="PF02811">
    <property type="entry name" value="PHP"/>
    <property type="match status" value="1"/>
</dbReference>
<dbReference type="InterPro" id="IPR016195">
    <property type="entry name" value="Pol/histidinol_Pase-like"/>
</dbReference>
<evidence type="ECO:0000313" key="2">
    <source>
        <dbReference type="EMBL" id="KKK54393.1"/>
    </source>
</evidence>
<accession>A0A0F8WCX4</accession>
<protein>
    <recommendedName>
        <fullName evidence="1">PHP domain-containing protein</fullName>
    </recommendedName>
</protein>
<proteinExistence type="predicted"/>
<evidence type="ECO:0000259" key="1">
    <source>
        <dbReference type="Pfam" id="PF02811"/>
    </source>
</evidence>
<dbReference type="PANTHER" id="PTHR32294">
    <property type="entry name" value="DNA POLYMERASE III SUBUNIT ALPHA"/>
    <property type="match status" value="1"/>
</dbReference>
<feature type="non-terminal residue" evidence="2">
    <location>
        <position position="124"/>
    </location>
</feature>
<gene>
    <name evidence="2" type="ORF">LCGC14_3085210</name>
</gene>
<sequence>MSSLAKTDYDSMFGIPTFIKDCVDKDIKPIVGVEFKVDNKYPVVFIALNRIGYKNLVKMTTTAWCERKKKAKNPFILVDDIQGEGLVALVPFTMEINNIANLGIFNKEEYIEISDPEHTENVKA</sequence>
<comment type="caution">
    <text evidence="2">The sequence shown here is derived from an EMBL/GenBank/DDBJ whole genome shotgun (WGS) entry which is preliminary data.</text>
</comment>
<dbReference type="Gene3D" id="3.20.20.140">
    <property type="entry name" value="Metal-dependent hydrolases"/>
    <property type="match status" value="1"/>
</dbReference>
<feature type="domain" description="PHP" evidence="1">
    <location>
        <begin position="1"/>
        <end position="90"/>
    </location>
</feature>
<dbReference type="GO" id="GO:0006260">
    <property type="term" value="P:DNA replication"/>
    <property type="evidence" value="ECO:0007669"/>
    <property type="project" value="InterPro"/>
</dbReference>
<dbReference type="InterPro" id="IPR004013">
    <property type="entry name" value="PHP_dom"/>
</dbReference>
<dbReference type="AlphaFoldDB" id="A0A0F8WCX4"/>
<dbReference type="EMBL" id="LAZR01066017">
    <property type="protein sequence ID" value="KKK54393.1"/>
    <property type="molecule type" value="Genomic_DNA"/>
</dbReference>
<dbReference type="InterPro" id="IPR004805">
    <property type="entry name" value="DnaE2/DnaE/PolC"/>
</dbReference>
<reference evidence="2" key="1">
    <citation type="journal article" date="2015" name="Nature">
        <title>Complex archaea that bridge the gap between prokaryotes and eukaryotes.</title>
        <authorList>
            <person name="Spang A."/>
            <person name="Saw J.H."/>
            <person name="Jorgensen S.L."/>
            <person name="Zaremba-Niedzwiedzka K."/>
            <person name="Martijn J."/>
            <person name="Lind A.E."/>
            <person name="van Eijk R."/>
            <person name="Schleper C."/>
            <person name="Guy L."/>
            <person name="Ettema T.J."/>
        </authorList>
    </citation>
    <scope>NUCLEOTIDE SEQUENCE</scope>
</reference>
<name>A0A0F8WCX4_9ZZZZ</name>
<dbReference type="SUPFAM" id="SSF89550">
    <property type="entry name" value="PHP domain-like"/>
    <property type="match status" value="1"/>
</dbReference>